<dbReference type="SUPFAM" id="SSF88713">
    <property type="entry name" value="Glycoside hydrolase/deacetylase"/>
    <property type="match status" value="1"/>
</dbReference>
<accession>A0ABS2CD84</accession>
<gene>
    <name evidence="2" type="ORF">GM173_11090</name>
</gene>
<evidence type="ECO:0000259" key="1">
    <source>
        <dbReference type="PROSITE" id="PS51677"/>
    </source>
</evidence>
<dbReference type="EMBL" id="WOFE01000005">
    <property type="protein sequence ID" value="MBM5572119.1"/>
    <property type="molecule type" value="Genomic_DNA"/>
</dbReference>
<dbReference type="InterPro" id="IPR011330">
    <property type="entry name" value="Glyco_hydro/deAcase_b/a-brl"/>
</dbReference>
<dbReference type="Gene3D" id="3.20.20.370">
    <property type="entry name" value="Glycoside hydrolase/deacetylase"/>
    <property type="match status" value="1"/>
</dbReference>
<proteinExistence type="predicted"/>
<dbReference type="CDD" id="cd10917">
    <property type="entry name" value="CE4_NodB_like_6s_7s"/>
    <property type="match status" value="1"/>
</dbReference>
<dbReference type="PANTHER" id="PTHR10587">
    <property type="entry name" value="GLYCOSYL TRANSFERASE-RELATED"/>
    <property type="match status" value="1"/>
</dbReference>
<dbReference type="Proteomes" id="UP001195660">
    <property type="component" value="Unassembled WGS sequence"/>
</dbReference>
<evidence type="ECO:0000313" key="2">
    <source>
        <dbReference type="EMBL" id="MBM5572119.1"/>
    </source>
</evidence>
<feature type="domain" description="NodB homology" evidence="1">
    <location>
        <begin position="93"/>
        <end position="276"/>
    </location>
</feature>
<organism evidence="2 3">
    <name type="scientific">Deefgea chitinilytica</name>
    <dbReference type="NCBI Taxonomy" id="570276"/>
    <lineage>
        <taxon>Bacteria</taxon>
        <taxon>Pseudomonadati</taxon>
        <taxon>Pseudomonadota</taxon>
        <taxon>Betaproteobacteria</taxon>
        <taxon>Neisseriales</taxon>
        <taxon>Chitinibacteraceae</taxon>
        <taxon>Deefgea</taxon>
    </lineage>
</organism>
<comment type="caution">
    <text evidence="2">The sequence shown here is derived from an EMBL/GenBank/DDBJ whole genome shotgun (WGS) entry which is preliminary data.</text>
</comment>
<sequence>MKSILHGWSLEMKKRLLYVASALLLLLLAWNLRDWWPISPPAASAVNASQVKTVQSVRTAFLPNWDQVPLEEMARQAKKYPQQLVLEGATHRRWVALTFDDGPSEYTRGLLAILKREQVPATFYMTAQSMNGREDIVKEVWQAGHELGNHSFNHPYLSGLEERYWEYQIGPTQEVFRKIVGFAPNTMRPPYGEITDAQIEDLAKRGIKVVLWSIDSQDWNRNRMLFGANKIARAVQNTAHEEAIVLMHDGGGRREKTLAAVEALIPWFKAGGYQFVTVSQMLGLPAQPRYSSAQK</sequence>
<dbReference type="PROSITE" id="PS51677">
    <property type="entry name" value="NODB"/>
    <property type="match status" value="1"/>
</dbReference>
<name>A0ABS2CD84_9NEIS</name>
<dbReference type="InterPro" id="IPR050248">
    <property type="entry name" value="Polysacc_deacetylase_ArnD"/>
</dbReference>
<protein>
    <submittedName>
        <fullName evidence="2">Polysaccharide deacetylase family protein</fullName>
    </submittedName>
</protein>
<dbReference type="InterPro" id="IPR002509">
    <property type="entry name" value="NODB_dom"/>
</dbReference>
<reference evidence="2 3" key="1">
    <citation type="submission" date="2019-11" db="EMBL/GenBank/DDBJ databases">
        <title>Novel Deefgea species.</title>
        <authorList>
            <person name="Han J.-H."/>
        </authorList>
    </citation>
    <scope>NUCLEOTIDE SEQUENCE [LARGE SCALE GENOMIC DNA]</scope>
    <source>
        <strain evidence="2 3">LMG 24817</strain>
    </source>
</reference>
<dbReference type="Pfam" id="PF01522">
    <property type="entry name" value="Polysacc_deac_1"/>
    <property type="match status" value="1"/>
</dbReference>
<keyword evidence="3" id="KW-1185">Reference proteome</keyword>
<evidence type="ECO:0000313" key="3">
    <source>
        <dbReference type="Proteomes" id="UP001195660"/>
    </source>
</evidence>